<evidence type="ECO:0000313" key="7">
    <source>
        <dbReference type="EMBL" id="RNB55454.1"/>
    </source>
</evidence>
<proteinExistence type="predicted"/>
<dbReference type="InterPro" id="IPR054011">
    <property type="entry name" value="C2c1_RuvC-like"/>
</dbReference>
<dbReference type="InterPro" id="IPR053603">
    <property type="entry name" value="Cas12b_endonuclease"/>
</dbReference>
<evidence type="ECO:0000256" key="2">
    <source>
        <dbReference type="SAM" id="MobiDB-lite"/>
    </source>
</evidence>
<accession>A0A3M8AW67</accession>
<dbReference type="Pfam" id="PF22126">
    <property type="entry name" value="C2c1_RuvC-like"/>
    <property type="match status" value="1"/>
</dbReference>
<feature type="coiled-coil region" evidence="1">
    <location>
        <begin position="227"/>
        <end position="278"/>
    </location>
</feature>
<keyword evidence="8" id="KW-1185">Reference proteome</keyword>
<feature type="domain" description="C2c1 CRISPR-Cas endonuclease RuvC-like" evidence="4">
    <location>
        <begin position="791"/>
        <end position="973"/>
    </location>
</feature>
<name>A0A3M8AW67_9BACL</name>
<gene>
    <name evidence="7" type="ORF">EDM57_15020</name>
</gene>
<reference evidence="7 8" key="1">
    <citation type="submission" date="2018-10" db="EMBL/GenBank/DDBJ databases">
        <title>Phylogenomics of Brevibacillus.</title>
        <authorList>
            <person name="Dunlap C."/>
        </authorList>
    </citation>
    <scope>NUCLEOTIDE SEQUENCE [LARGE SCALE GENOMIC DNA]</scope>
    <source>
        <strain evidence="7 8">DSM 100115</strain>
    </source>
</reference>
<evidence type="ECO:0000259" key="5">
    <source>
        <dbReference type="Pfam" id="PF22202"/>
    </source>
</evidence>
<sequence>MAIRSIKLKLKTNTGPEAQNLRKGIWRTHRLLNEGVAYYMNMLLLFRQESTDKKTKQEIHEELIRHIRAQQQRNHADEKTQALPLEKALEALRKLYELLVPSSVGQSGDSQIISRKFLSPLVDPNSEGGKGTSKAGAKPAWQKKKEANDPTWKQDYEKWKKRREEDPTASVITTLEEYGIRPLFPLYTNTVAEIAWLPLKSGQFVRTWDRDMFQQAIEGMLSWESWNRRVQEEYAKLEGKMAQLNEQLEGGEEWIRLLEQYEEKREQELRENMTAANDKFRITKRQMKGWKELYEVWSTFLPSASQEQYKEAIKRVQQRLRGKFGDFHFFQYLSEEENRLIWKGNPQRIHYFVARNELTKKLEKAKQSARRTLPDANKHPLWVRYDARGGNLQDYYLTAESDKPRSRRFVTFSQLIWPSESGWLEKKDVQAELALSRQFYQQVTFLKNDKGKQEIEFKDKGSGTTFSGHLGGAKLQLERSVLENKERKFEEGEIGKAYLNVAIDFKPLQEVKNGRVQAPYGQVLQLIRLPNAFPKVRTYKSEELVEWIKASPQHLSGVESLASGFRVMSIDLGLRAAAATSIFSVEESSDKNATKLAYWIEGTPLVAVHQRSYMLRLPGEQVEQHVWEKRDERGDQHKRVRFQIRRLAEIIRLANKQYGDRWDELNRLDEAVSKEKSPLDQADRTFWEGIVSDLTTALPLNDADWTEAVVQIHRKAELYVGKVVQAWRKRFNADERKGIAGLSMWSIEELDGLRKLLISWSRRTRNPQEVNRFEPEHTGHKRLLTHIQNVKKDRLKQVSHAIVMTALGYIYDEKKQKWCAKYPACQVILFENLSQYRSNLDRSAKENSTLMKWAHRSIPKYVHMQAEPYGIQIGDVRAEYSSRYYAKTGTPGIRCKKLREHDVKGWRLDHLKKRLVNEQFLTEAQVEQLKAGDIIPDDSGELFMTMTDGSGGKEIVFLQADINAAQNLQKRFWQRNSELFKVSCRVIVRDEAEYLVPQAKKVQEKLGKGVFVKKSDTAWKEVYVWDSQAKLKGKTTFTEESESPEQLEDLQEMIEEAEEAKGTYRTLFRDPSGVFFPDFVWNTPKDFWGEVKRKLYGKLRERLLTKVR</sequence>
<dbReference type="InterPro" id="IPR054010">
    <property type="entry name" value="C2c1_Nuc-II"/>
</dbReference>
<dbReference type="Proteomes" id="UP000268829">
    <property type="component" value="Unassembled WGS sequence"/>
</dbReference>
<feature type="region of interest" description="Disordered" evidence="2">
    <location>
        <begin position="123"/>
        <end position="149"/>
    </location>
</feature>
<evidence type="ECO:0000259" key="4">
    <source>
        <dbReference type="Pfam" id="PF22126"/>
    </source>
</evidence>
<dbReference type="Pfam" id="PF22077">
    <property type="entry name" value="C2c1_Nuc-II"/>
    <property type="match status" value="1"/>
</dbReference>
<evidence type="ECO:0000256" key="1">
    <source>
        <dbReference type="SAM" id="Coils"/>
    </source>
</evidence>
<dbReference type="InterPro" id="IPR054009">
    <property type="entry name" value="C2c1_WED-II"/>
</dbReference>
<dbReference type="RefSeq" id="WP_122905512.1">
    <property type="nucleotide sequence ID" value="NZ_RHHS01000035.1"/>
</dbReference>
<evidence type="ECO:0000313" key="8">
    <source>
        <dbReference type="Proteomes" id="UP000268829"/>
    </source>
</evidence>
<dbReference type="Pfam" id="PF22204">
    <property type="entry name" value="C2c1_WED-II"/>
    <property type="match status" value="1"/>
</dbReference>
<feature type="coiled-coil region" evidence="1">
    <location>
        <begin position="1040"/>
        <end position="1070"/>
    </location>
</feature>
<dbReference type="Pfam" id="PF22202">
    <property type="entry name" value="C2c1_helical_1st"/>
    <property type="match status" value="1"/>
</dbReference>
<evidence type="ECO:0000259" key="3">
    <source>
        <dbReference type="Pfam" id="PF22077"/>
    </source>
</evidence>
<protein>
    <recommendedName>
        <fullName evidence="9">Type V CRISPR-associated protein Cas12b</fullName>
    </recommendedName>
</protein>
<feature type="domain" description="CRISPR-associated endonuclease C2c1 Nuc-II" evidence="3">
    <location>
        <begin position="978"/>
        <end position="1103"/>
    </location>
</feature>
<feature type="domain" description="CRISPR-associated endonuclease C2c1 first helical" evidence="5">
    <location>
        <begin position="144"/>
        <end position="343"/>
    </location>
</feature>
<comment type="caution">
    <text evidence="7">The sequence shown here is derived from an EMBL/GenBank/DDBJ whole genome shotgun (WGS) entry which is preliminary data.</text>
</comment>
<feature type="domain" description="CRISPR-associated endonuclease C2c1 wedge" evidence="6">
    <location>
        <begin position="378"/>
        <end position="503"/>
    </location>
</feature>
<keyword evidence="1" id="KW-0175">Coiled coil</keyword>
<dbReference type="OrthoDB" id="2369085at2"/>
<dbReference type="EMBL" id="RHHS01000035">
    <property type="protein sequence ID" value="RNB55454.1"/>
    <property type="molecule type" value="Genomic_DNA"/>
</dbReference>
<organism evidence="7 8">
    <name type="scientific">Brevibacillus gelatini</name>
    <dbReference type="NCBI Taxonomy" id="1655277"/>
    <lineage>
        <taxon>Bacteria</taxon>
        <taxon>Bacillati</taxon>
        <taxon>Bacillota</taxon>
        <taxon>Bacilli</taxon>
        <taxon>Bacillales</taxon>
        <taxon>Paenibacillaceae</taxon>
        <taxon>Brevibacillus</taxon>
    </lineage>
</organism>
<dbReference type="SMR" id="A0A3M8AW67"/>
<dbReference type="NCBIfam" id="NF033949">
    <property type="entry name" value="Cas12b"/>
    <property type="match status" value="1"/>
</dbReference>
<evidence type="ECO:0000259" key="6">
    <source>
        <dbReference type="Pfam" id="PF22204"/>
    </source>
</evidence>
<evidence type="ECO:0008006" key="9">
    <source>
        <dbReference type="Google" id="ProtNLM"/>
    </source>
</evidence>
<dbReference type="AlphaFoldDB" id="A0A3M8AW67"/>
<dbReference type="InterPro" id="IPR054013">
    <property type="entry name" value="C2c1_helical_1st"/>
</dbReference>